<keyword evidence="4" id="KW-0238">DNA-binding</keyword>
<dbReference type="GO" id="GO:0031297">
    <property type="term" value="P:replication fork processing"/>
    <property type="evidence" value="ECO:0007669"/>
    <property type="project" value="TreeGrafter"/>
</dbReference>
<evidence type="ECO:0000313" key="6">
    <source>
        <dbReference type="EMBL" id="KAJ7306363.1"/>
    </source>
</evidence>
<evidence type="ECO:0000313" key="7">
    <source>
        <dbReference type="Proteomes" id="UP001142489"/>
    </source>
</evidence>
<dbReference type="GO" id="GO:0046982">
    <property type="term" value="F:protein heterodimerization activity"/>
    <property type="evidence" value="ECO:0007669"/>
    <property type="project" value="InterPro"/>
</dbReference>
<dbReference type="Proteomes" id="UP001142489">
    <property type="component" value="Unassembled WGS sequence"/>
</dbReference>
<dbReference type="EMBL" id="JAPFRF010000020">
    <property type="protein sequence ID" value="KAJ7306363.1"/>
    <property type="molecule type" value="Genomic_DNA"/>
</dbReference>
<dbReference type="AlphaFoldDB" id="A0A9Q0XAP6"/>
<evidence type="ECO:0000256" key="5">
    <source>
        <dbReference type="ARBA" id="ARBA00023204"/>
    </source>
</evidence>
<dbReference type="Pfam" id="PF15630">
    <property type="entry name" value="CENP-S"/>
    <property type="match status" value="1"/>
</dbReference>
<dbReference type="GO" id="GO:0071821">
    <property type="term" value="C:FANCM-MHF complex"/>
    <property type="evidence" value="ECO:0007669"/>
    <property type="project" value="InterPro"/>
</dbReference>
<reference evidence="6" key="1">
    <citation type="journal article" date="2023" name="DNA Res.">
        <title>Chromosome-level genome assembly of Phrynocephalus forsythii using third-generation DNA sequencing and Hi-C analysis.</title>
        <authorList>
            <person name="Qi Y."/>
            <person name="Zhao W."/>
            <person name="Zhao Y."/>
            <person name="Niu C."/>
            <person name="Cao S."/>
            <person name="Zhang Y."/>
        </authorList>
    </citation>
    <scope>NUCLEOTIDE SEQUENCE</scope>
    <source>
        <tissue evidence="6">Muscle</tissue>
    </source>
</reference>
<organism evidence="6 7">
    <name type="scientific">Phrynocephalus forsythii</name>
    <dbReference type="NCBI Taxonomy" id="171643"/>
    <lineage>
        <taxon>Eukaryota</taxon>
        <taxon>Metazoa</taxon>
        <taxon>Chordata</taxon>
        <taxon>Craniata</taxon>
        <taxon>Vertebrata</taxon>
        <taxon>Euteleostomi</taxon>
        <taxon>Lepidosauria</taxon>
        <taxon>Squamata</taxon>
        <taxon>Bifurcata</taxon>
        <taxon>Unidentata</taxon>
        <taxon>Episquamata</taxon>
        <taxon>Toxicofera</taxon>
        <taxon>Iguania</taxon>
        <taxon>Acrodonta</taxon>
        <taxon>Agamidae</taxon>
        <taxon>Agaminae</taxon>
        <taxon>Phrynocephalus</taxon>
    </lineage>
</organism>
<dbReference type="OrthoDB" id="1872155at2759"/>
<evidence type="ECO:0000256" key="4">
    <source>
        <dbReference type="ARBA" id="ARBA00023125"/>
    </source>
</evidence>
<comment type="similarity">
    <text evidence="1">Belongs to the TAF9 family. CENP-S/MHF1 subfamily.</text>
</comment>
<sequence length="274" mass="30142">MEEALSDTERLRAAFHYTVACLCEDVAEDKERQFSKQAIAAISETTFRQCEIFAKDLELFARHAKRSTINVEDVKLLARRSNSLRLQVPADASKREALAFLSGLADWASRMNPAPLSRQEKIVPREERATSLQPSAREKAPCSPVVANSRNAKPFRLCLTLPTGTVTRHLLSSALMCSFLTSVKAWPHLAGKGAVAPEAPPGTRPSAASHFLRLELSHSPHGSFFFPFERLLKECKAWTCSSRLDSSSSQARCNASVLGLSQFRARARASGSSL</sequence>
<dbReference type="InterPro" id="IPR009072">
    <property type="entry name" value="Histone-fold"/>
</dbReference>
<dbReference type="Gene3D" id="1.10.20.10">
    <property type="entry name" value="Histone, subunit A"/>
    <property type="match status" value="1"/>
</dbReference>
<keyword evidence="5" id="KW-0234">DNA repair</keyword>
<dbReference type="GO" id="GO:0006281">
    <property type="term" value="P:DNA repair"/>
    <property type="evidence" value="ECO:0007669"/>
    <property type="project" value="UniProtKB-KW"/>
</dbReference>
<name>A0A9Q0XAP6_9SAUR</name>
<dbReference type="CDD" id="cd22919">
    <property type="entry name" value="HFD_CENP-S"/>
    <property type="match status" value="1"/>
</dbReference>
<dbReference type="GO" id="GO:0000712">
    <property type="term" value="P:resolution of meiotic recombination intermediates"/>
    <property type="evidence" value="ECO:0007669"/>
    <property type="project" value="TreeGrafter"/>
</dbReference>
<dbReference type="InterPro" id="IPR029003">
    <property type="entry name" value="CENP-S/Mhf1"/>
</dbReference>
<dbReference type="PANTHER" id="PTHR22980:SF0">
    <property type="entry name" value="CENTROMERE PROTEIN S"/>
    <property type="match status" value="1"/>
</dbReference>
<comment type="caution">
    <text evidence="6">The sequence shown here is derived from an EMBL/GenBank/DDBJ whole genome shotgun (WGS) entry which is preliminary data.</text>
</comment>
<keyword evidence="3" id="KW-0227">DNA damage</keyword>
<dbReference type="SUPFAM" id="SSF47113">
    <property type="entry name" value="Histone-fold"/>
    <property type="match status" value="1"/>
</dbReference>
<protein>
    <recommendedName>
        <fullName evidence="2">Centromere protein S</fullName>
    </recommendedName>
</protein>
<gene>
    <name evidence="6" type="ORF">JRQ81_009707</name>
</gene>
<proteinExistence type="inferred from homology"/>
<accession>A0A9Q0XAP6</accession>
<evidence type="ECO:0000256" key="3">
    <source>
        <dbReference type="ARBA" id="ARBA00022763"/>
    </source>
</evidence>
<evidence type="ECO:0000256" key="1">
    <source>
        <dbReference type="ARBA" id="ARBA00006612"/>
    </source>
</evidence>
<evidence type="ECO:0000256" key="2">
    <source>
        <dbReference type="ARBA" id="ARBA00016400"/>
    </source>
</evidence>
<keyword evidence="7" id="KW-1185">Reference proteome</keyword>
<dbReference type="GO" id="GO:0003677">
    <property type="term" value="F:DNA binding"/>
    <property type="evidence" value="ECO:0007669"/>
    <property type="project" value="UniProtKB-KW"/>
</dbReference>
<dbReference type="GO" id="GO:0003682">
    <property type="term" value="F:chromatin binding"/>
    <property type="evidence" value="ECO:0007669"/>
    <property type="project" value="TreeGrafter"/>
</dbReference>
<dbReference type="PANTHER" id="PTHR22980">
    <property type="entry name" value="CORTISTATIN"/>
    <property type="match status" value="1"/>
</dbReference>